<comment type="caution">
    <text evidence="3">The sequence shown here is derived from an EMBL/GenBank/DDBJ whole genome shotgun (WGS) entry which is preliminary data.</text>
</comment>
<accession>A0A6L6WKK7</accession>
<proteinExistence type="predicted"/>
<evidence type="ECO:0000256" key="1">
    <source>
        <dbReference type="SAM" id="MobiDB-lite"/>
    </source>
</evidence>
<dbReference type="Proteomes" id="UP000478892">
    <property type="component" value="Unassembled WGS sequence"/>
</dbReference>
<name>A0A6L6WKK7_9RHOB</name>
<keyword evidence="2" id="KW-1133">Transmembrane helix</keyword>
<organism evidence="3 4">
    <name type="scientific">Parasedimentitalea huanghaiensis</name>
    <dbReference type="NCBI Taxonomy" id="2682100"/>
    <lineage>
        <taxon>Bacteria</taxon>
        <taxon>Pseudomonadati</taxon>
        <taxon>Pseudomonadota</taxon>
        <taxon>Alphaproteobacteria</taxon>
        <taxon>Rhodobacterales</taxon>
        <taxon>Paracoccaceae</taxon>
        <taxon>Parasedimentitalea</taxon>
    </lineage>
</organism>
<gene>
    <name evidence="3" type="ORF">GO984_21365</name>
</gene>
<feature type="transmembrane region" description="Helical" evidence="2">
    <location>
        <begin position="152"/>
        <end position="175"/>
    </location>
</feature>
<dbReference type="AlphaFoldDB" id="A0A6L6WKK7"/>
<feature type="transmembrane region" description="Helical" evidence="2">
    <location>
        <begin position="280"/>
        <end position="299"/>
    </location>
</feature>
<keyword evidence="2" id="KW-0812">Transmembrane</keyword>
<reference evidence="3 4" key="1">
    <citation type="submission" date="2019-12" db="EMBL/GenBank/DDBJ databases">
        <authorList>
            <person name="Zhang Y.-J."/>
        </authorList>
    </citation>
    <scope>NUCLEOTIDE SEQUENCE [LARGE SCALE GENOMIC DNA]</scope>
    <source>
        <strain evidence="3 4">CY05</strain>
    </source>
</reference>
<protein>
    <submittedName>
        <fullName evidence="3">Uncharacterized protein</fullName>
    </submittedName>
</protein>
<dbReference type="EMBL" id="WQLV01000019">
    <property type="protein sequence ID" value="MVO18373.1"/>
    <property type="molecule type" value="Genomic_DNA"/>
</dbReference>
<feature type="transmembrane region" description="Helical" evidence="2">
    <location>
        <begin position="226"/>
        <end position="246"/>
    </location>
</feature>
<evidence type="ECO:0000256" key="2">
    <source>
        <dbReference type="SAM" id="Phobius"/>
    </source>
</evidence>
<sequence length="496" mass="56189">MLKTIGELFRSDEFISSSAVFPEIDRERISKTLRLTDEGDDRGKQERPEADAETLDHVELQAISRVEELRRRGLENYETNRRVYLDRLNLAGSARMQVETDANDAKSKFVEEITKWRGVMVTPRERVQDTFRWRDRFRDLNKLERPAQVANSMVAIIGLAFIMIVLESAGNAYLFSQKNTLGILGGLMAAFLVSLGNVSISTLLGMATRYINCRGLRNLFKKFSGLLFFLLWVGFAAGYNLAVAHFRDAVERIGEWREAGTAAIQTLVANPISLYTMESYVLLILGAFISIIAFLKGYNALDPYPGYSKVAQDVIDARDDYVDYLEESIDLLAEHRDEAVGALRQASDEVHRNINDSVDALYGQKALQSNLGPFLEQCDLSANYLLAVYRDANKSARTEDAPKHFKKPFAFEKFEFVTENTSRKEEAEAQVKEVIQMVNDAISEIFEMFHKAVLDHYEIDELEGTYIERSQKHRSVGVHASSSEKLSVVSKEKKVV</sequence>
<feature type="region of interest" description="Disordered" evidence="1">
    <location>
        <begin position="32"/>
        <end position="53"/>
    </location>
</feature>
<keyword evidence="4" id="KW-1185">Reference proteome</keyword>
<dbReference type="RefSeq" id="WP_157024579.1">
    <property type="nucleotide sequence ID" value="NZ_WQLV01000019.1"/>
</dbReference>
<evidence type="ECO:0000313" key="4">
    <source>
        <dbReference type="Proteomes" id="UP000478892"/>
    </source>
</evidence>
<feature type="transmembrane region" description="Helical" evidence="2">
    <location>
        <begin position="181"/>
        <end position="205"/>
    </location>
</feature>
<evidence type="ECO:0000313" key="3">
    <source>
        <dbReference type="EMBL" id="MVO18373.1"/>
    </source>
</evidence>
<keyword evidence="2" id="KW-0472">Membrane</keyword>